<dbReference type="GO" id="GO:0016787">
    <property type="term" value="F:hydrolase activity"/>
    <property type="evidence" value="ECO:0007669"/>
    <property type="project" value="UniProtKB-KW"/>
</dbReference>
<dbReference type="GO" id="GO:0005524">
    <property type="term" value="F:ATP binding"/>
    <property type="evidence" value="ECO:0007669"/>
    <property type="project" value="InterPro"/>
</dbReference>
<keyword evidence="4" id="KW-0067">ATP-binding</keyword>
<dbReference type="CDD" id="cd18793">
    <property type="entry name" value="SF2_C_SNF"/>
    <property type="match status" value="1"/>
</dbReference>
<evidence type="ECO:0000313" key="5">
    <source>
        <dbReference type="Proteomes" id="UP000603434"/>
    </source>
</evidence>
<keyword evidence="4" id="KW-0347">Helicase</keyword>
<dbReference type="Pfam" id="PF00176">
    <property type="entry name" value="SNF2-rel_dom"/>
    <property type="match status" value="1"/>
</dbReference>
<dbReference type="Pfam" id="PF00271">
    <property type="entry name" value="Helicase_C"/>
    <property type="match status" value="1"/>
</dbReference>
<accession>A0A8J6NT92</accession>
<feature type="domain" description="Helicase ATP-binding" evidence="2">
    <location>
        <begin position="261"/>
        <end position="419"/>
    </location>
</feature>
<evidence type="ECO:0000256" key="1">
    <source>
        <dbReference type="ARBA" id="ARBA00022801"/>
    </source>
</evidence>
<dbReference type="Proteomes" id="UP000603434">
    <property type="component" value="Unassembled WGS sequence"/>
</dbReference>
<dbReference type="PANTHER" id="PTHR45766:SF6">
    <property type="entry name" value="SWI_SNF-RELATED MATRIX-ASSOCIATED ACTIN-DEPENDENT REGULATOR OF CHROMATIN SUBFAMILY A-LIKE PROTEIN 1"/>
    <property type="match status" value="1"/>
</dbReference>
<dbReference type="SUPFAM" id="SSF56024">
    <property type="entry name" value="Phospholipase D/nuclease"/>
    <property type="match status" value="1"/>
</dbReference>
<dbReference type="InterPro" id="IPR027417">
    <property type="entry name" value="P-loop_NTPase"/>
</dbReference>
<evidence type="ECO:0000313" key="4">
    <source>
        <dbReference type="EMBL" id="MBC8361827.1"/>
    </source>
</evidence>
<keyword evidence="1" id="KW-0378">Hydrolase</keyword>
<dbReference type="InterPro" id="IPR001650">
    <property type="entry name" value="Helicase_C-like"/>
</dbReference>
<evidence type="ECO:0000259" key="2">
    <source>
        <dbReference type="PROSITE" id="PS51192"/>
    </source>
</evidence>
<dbReference type="Gene3D" id="3.30.870.10">
    <property type="entry name" value="Endonuclease Chain A"/>
    <property type="match status" value="1"/>
</dbReference>
<dbReference type="InterPro" id="IPR000330">
    <property type="entry name" value="SNF2_N"/>
</dbReference>
<feature type="domain" description="Helicase C-terminal" evidence="3">
    <location>
        <begin position="684"/>
        <end position="901"/>
    </location>
</feature>
<organism evidence="4 5">
    <name type="scientific">Candidatus Desulfatibia profunda</name>
    <dbReference type="NCBI Taxonomy" id="2841695"/>
    <lineage>
        <taxon>Bacteria</taxon>
        <taxon>Pseudomonadati</taxon>
        <taxon>Thermodesulfobacteriota</taxon>
        <taxon>Desulfobacteria</taxon>
        <taxon>Desulfobacterales</taxon>
        <taxon>Desulfobacterales incertae sedis</taxon>
        <taxon>Candidatus Desulfatibia</taxon>
    </lineage>
</organism>
<keyword evidence="4" id="KW-0547">Nucleotide-binding</keyword>
<reference evidence="4 5" key="1">
    <citation type="submission" date="2020-08" db="EMBL/GenBank/DDBJ databases">
        <title>Bridging the membrane lipid divide: bacteria of the FCB group superphylum have the potential to synthesize archaeal ether lipids.</title>
        <authorList>
            <person name="Villanueva L."/>
            <person name="Von Meijenfeldt F.A.B."/>
            <person name="Westbye A.B."/>
            <person name="Yadav S."/>
            <person name="Hopmans E.C."/>
            <person name="Dutilh B.E."/>
            <person name="Sinninghe Damste J.S."/>
        </authorList>
    </citation>
    <scope>NUCLEOTIDE SEQUENCE [LARGE SCALE GENOMIC DNA]</scope>
    <source>
        <strain evidence="4">NIOZ-UU30</strain>
    </source>
</reference>
<gene>
    <name evidence="4" type="ORF">H8E23_10550</name>
</gene>
<comment type="caution">
    <text evidence="4">The sequence shown here is derived from an EMBL/GenBank/DDBJ whole genome shotgun (WGS) entry which is preliminary data.</text>
</comment>
<dbReference type="GO" id="GO:0006281">
    <property type="term" value="P:DNA repair"/>
    <property type="evidence" value="ECO:0007669"/>
    <property type="project" value="TreeGrafter"/>
</dbReference>
<dbReference type="PROSITE" id="PS51192">
    <property type="entry name" value="HELICASE_ATP_BIND_1"/>
    <property type="match status" value="1"/>
</dbReference>
<dbReference type="SMART" id="SM00490">
    <property type="entry name" value="HELICc"/>
    <property type="match status" value="1"/>
</dbReference>
<proteinExistence type="predicted"/>
<dbReference type="GO" id="GO:0004386">
    <property type="term" value="F:helicase activity"/>
    <property type="evidence" value="ECO:0007669"/>
    <property type="project" value="UniProtKB-KW"/>
</dbReference>
<dbReference type="SUPFAM" id="SSF52540">
    <property type="entry name" value="P-loop containing nucleoside triphosphate hydrolases"/>
    <property type="match status" value="1"/>
</dbReference>
<dbReference type="InterPro" id="IPR049730">
    <property type="entry name" value="SNF2/RAD54-like_C"/>
</dbReference>
<protein>
    <submittedName>
        <fullName evidence="4">DEAD/DEAH box helicase family protein</fullName>
    </submittedName>
</protein>
<dbReference type="Gene3D" id="3.40.50.300">
    <property type="entry name" value="P-loop containing nucleotide triphosphate hydrolases"/>
    <property type="match status" value="2"/>
</dbReference>
<dbReference type="AlphaFoldDB" id="A0A8J6NT92"/>
<dbReference type="SMART" id="SM00487">
    <property type="entry name" value="DEXDc"/>
    <property type="match status" value="1"/>
</dbReference>
<dbReference type="PANTHER" id="PTHR45766">
    <property type="entry name" value="DNA ANNEALING HELICASE AND ENDONUCLEASE ZRANB3 FAMILY MEMBER"/>
    <property type="match status" value="1"/>
</dbReference>
<evidence type="ECO:0000259" key="3">
    <source>
        <dbReference type="PROSITE" id="PS51194"/>
    </source>
</evidence>
<sequence length="1126" mass="131167">MILDNKNTNLKVHEWIAKYTKEGKFNLVTGYFTIGALAYLSDKINEKIKAFNFVLGDIVHTENVKVRTIDLLNDNITIEAALKLSSLAKEAVSFLKQEKVKIKTLEPNFCHAKAYIFESASKEAPEHYYIMGSSNLTEAGIGFKSTQNVELNIIGQGTQSDYNEIKEWFENLWSSERAHGKKTVDGEKIDFKEYLIKEIEAIFVQYTPWELYYKVLFELFGEQIVTDKEDPNFNRQIGRLENTIIYNTLYEFQQKGALSLIKMLQKYNGAIIADAVGLGKTWCALAVMKFFQLEGFEIILLCPKKLEQNWRKFLVKQNSLFEDDQFNYTIRFHTDLQDNRLERHQDALKIKEYFQSDRPKLLVIDESHNLRNAKSNRYNYLVDNLLKKNENVKVLMLSATPINNSLLDIRNQFKLMVKNDFKGFFGTLGIRNIDYTFRSATKAFNEWLNEDKRTIGDFVKKLPPNFFRLTDALTVARTRKMIQGQADYLTFPKRTKPDNVFVTPKQIGNFDTFEEMFDNFPPMLSGYQPAFYIEQEEDVDLLRDEKQRDRFLVKMMYILMVKRLESSWFSFLSTVEKILAHHENALSRIKKYQELKADDTIDDSSQNELFETDEETDLDEFTLGKKRKVKLSEIDRAGNLEAYKQDLKKDIASLDSLCSNLYRFKETINNELEKKNNHKSKDDKLEVLISKINEKRKSGNNNNNQKVIIFTVFKDTAFYLFEQLKARGFKRLAVVSGDESKTDDLDSSHLKFEPILERFGPYTKLYMEKEWKAFNVQNNLSSFEKYEKWKEWVCESYPHIEKQLNNPIDILITTDCLSEGQNLQDCDYVINYDIHWNPVRVIQRMGRIDRLASINDTIYGVNFWPSDNINSYLNLQNRIENRMTVMKLAGSEIDKHFTADLKVRVEDDNLEQSQKARMLKQMQTSWDDIEISDQGLGFQDLSLESFRQDLNAEMNRAKDKYDKMPKGVYTGFKRETEICPEDGILALLGYPARPSGVTDFSYSSHDLIYIDKEGNSVLLNQKEVLDALAKHKDKSRYVPPEVDRGEEEAIKSLADSMKSWLKKRVVEEVEDEEGNTKTKMGKSAKDVLNKLKSGDISAVKRLKENITIEDKFQSDNFDLIVWFLAS</sequence>
<dbReference type="InterPro" id="IPR014001">
    <property type="entry name" value="Helicase_ATP-bd"/>
</dbReference>
<name>A0A8J6NT92_9BACT</name>
<dbReference type="GO" id="GO:0031297">
    <property type="term" value="P:replication fork processing"/>
    <property type="evidence" value="ECO:0007669"/>
    <property type="project" value="TreeGrafter"/>
</dbReference>
<dbReference type="EMBL" id="JACNJH010000154">
    <property type="protein sequence ID" value="MBC8361827.1"/>
    <property type="molecule type" value="Genomic_DNA"/>
</dbReference>
<dbReference type="PROSITE" id="PS51194">
    <property type="entry name" value="HELICASE_CTER"/>
    <property type="match status" value="1"/>
</dbReference>